<evidence type="ECO:0000313" key="11">
    <source>
        <dbReference type="Proteomes" id="UP001595615"/>
    </source>
</evidence>
<reference evidence="11" key="1">
    <citation type="journal article" date="2019" name="Int. J. Syst. Evol. Microbiol.">
        <title>The Global Catalogue of Microorganisms (GCM) 10K type strain sequencing project: providing services to taxonomists for standard genome sequencing and annotation.</title>
        <authorList>
            <consortium name="The Broad Institute Genomics Platform"/>
            <consortium name="The Broad Institute Genome Sequencing Center for Infectious Disease"/>
            <person name="Wu L."/>
            <person name="Ma J."/>
        </authorList>
    </citation>
    <scope>NUCLEOTIDE SEQUENCE [LARGE SCALE GENOMIC DNA]</scope>
    <source>
        <strain evidence="11">KCTC 42644</strain>
    </source>
</reference>
<dbReference type="PANTHER" id="PTHR30329">
    <property type="entry name" value="STATOR ELEMENT OF FLAGELLAR MOTOR COMPLEX"/>
    <property type="match status" value="1"/>
</dbReference>
<evidence type="ECO:0000256" key="1">
    <source>
        <dbReference type="ARBA" id="ARBA00004162"/>
    </source>
</evidence>
<proteinExistence type="inferred from homology"/>
<comment type="similarity">
    <text evidence="2">Belongs to the MotB family.</text>
</comment>
<dbReference type="PROSITE" id="PS51123">
    <property type="entry name" value="OMPA_2"/>
    <property type="match status" value="1"/>
</dbReference>
<dbReference type="SUPFAM" id="SSF103088">
    <property type="entry name" value="OmpA-like"/>
    <property type="match status" value="1"/>
</dbReference>
<evidence type="ECO:0000256" key="3">
    <source>
        <dbReference type="ARBA" id="ARBA00022475"/>
    </source>
</evidence>
<gene>
    <name evidence="10" type="ORF">ACFOMD_16375</name>
</gene>
<feature type="domain" description="OmpA-like" evidence="9">
    <location>
        <begin position="159"/>
        <end position="281"/>
    </location>
</feature>
<dbReference type="RefSeq" id="WP_380863311.1">
    <property type="nucleotide sequence ID" value="NZ_JBHRXV010000011.1"/>
</dbReference>
<keyword evidence="4 8" id="KW-0812">Transmembrane</keyword>
<dbReference type="InterPro" id="IPR036737">
    <property type="entry name" value="OmpA-like_sf"/>
</dbReference>
<keyword evidence="10" id="KW-0969">Cilium</keyword>
<dbReference type="Gene3D" id="3.30.1330.60">
    <property type="entry name" value="OmpA-like domain"/>
    <property type="match status" value="1"/>
</dbReference>
<dbReference type="EMBL" id="JBHRXV010000011">
    <property type="protein sequence ID" value="MFC3714149.1"/>
    <property type="molecule type" value="Genomic_DNA"/>
</dbReference>
<evidence type="ECO:0000256" key="7">
    <source>
        <dbReference type="PROSITE-ProRule" id="PRU00473"/>
    </source>
</evidence>
<keyword evidence="11" id="KW-1185">Reference proteome</keyword>
<keyword evidence="10" id="KW-0966">Cell projection</keyword>
<protein>
    <submittedName>
        <fullName evidence="10">Flagellar motor protein MotB</fullName>
    </submittedName>
</protein>
<evidence type="ECO:0000313" key="10">
    <source>
        <dbReference type="EMBL" id="MFC3714149.1"/>
    </source>
</evidence>
<keyword evidence="10" id="KW-0282">Flagellum</keyword>
<dbReference type="InterPro" id="IPR006665">
    <property type="entry name" value="OmpA-like"/>
</dbReference>
<organism evidence="10 11">
    <name type="scientific">Sphingoaurantiacus capsulatus</name>
    <dbReference type="NCBI Taxonomy" id="1771310"/>
    <lineage>
        <taxon>Bacteria</taxon>
        <taxon>Pseudomonadati</taxon>
        <taxon>Pseudomonadota</taxon>
        <taxon>Alphaproteobacteria</taxon>
        <taxon>Sphingomonadales</taxon>
        <taxon>Sphingosinicellaceae</taxon>
        <taxon>Sphingoaurantiacus</taxon>
    </lineage>
</organism>
<evidence type="ECO:0000256" key="4">
    <source>
        <dbReference type="ARBA" id="ARBA00022692"/>
    </source>
</evidence>
<dbReference type="InterPro" id="IPR050330">
    <property type="entry name" value="Bact_OuterMem_StrucFunc"/>
</dbReference>
<evidence type="ECO:0000259" key="9">
    <source>
        <dbReference type="PROSITE" id="PS51123"/>
    </source>
</evidence>
<evidence type="ECO:0000256" key="8">
    <source>
        <dbReference type="SAM" id="Phobius"/>
    </source>
</evidence>
<keyword evidence="3" id="KW-1003">Cell membrane</keyword>
<comment type="subcellular location">
    <subcellularLocation>
        <location evidence="1">Cell membrane</location>
        <topology evidence="1">Single-pass membrane protein</topology>
    </subcellularLocation>
</comment>
<dbReference type="Pfam" id="PF13677">
    <property type="entry name" value="MotB_plug"/>
    <property type="match status" value="1"/>
</dbReference>
<evidence type="ECO:0000256" key="5">
    <source>
        <dbReference type="ARBA" id="ARBA00022989"/>
    </source>
</evidence>
<dbReference type="InterPro" id="IPR025713">
    <property type="entry name" value="MotB-like_N_dom"/>
</dbReference>
<name>A0ABV7XHF1_9SPHN</name>
<dbReference type="PANTHER" id="PTHR30329:SF21">
    <property type="entry name" value="LIPOPROTEIN YIAD-RELATED"/>
    <property type="match status" value="1"/>
</dbReference>
<dbReference type="Proteomes" id="UP001595615">
    <property type="component" value="Unassembled WGS sequence"/>
</dbReference>
<keyword evidence="5 8" id="KW-1133">Transmembrane helix</keyword>
<sequence>MASAAAGKRGHNEPPRPIIVKKIIQAAHGGHHGGAWKVAYADFVTAMMAFFMLMWLLSITDQQKRRGLAEYFTPSLMELKKDSAGSDGIMGGRANMDGRASAGGVSSMELPAIGGPQSDLKQKDRAQFAKLKKVLSDQMNQSPELRKLTTHVRFSETVEGLRIDLVDEADFSMFGIATAQLNPAAKKLIDEVSRVIAAVPNEVIVRGHTDARPYAPGQAMNNWTLSTARAEATRAALVSAGLGMNRFARIEGVADREPFIKKDVLDPRNRRMSVVLAWSKA</sequence>
<feature type="transmembrane region" description="Helical" evidence="8">
    <location>
        <begin position="38"/>
        <end position="57"/>
    </location>
</feature>
<accession>A0ABV7XHF1</accession>
<evidence type="ECO:0000256" key="2">
    <source>
        <dbReference type="ARBA" id="ARBA00008914"/>
    </source>
</evidence>
<comment type="caution">
    <text evidence="10">The sequence shown here is derived from an EMBL/GenBank/DDBJ whole genome shotgun (WGS) entry which is preliminary data.</text>
</comment>
<keyword evidence="6 7" id="KW-0472">Membrane</keyword>
<evidence type="ECO:0000256" key="6">
    <source>
        <dbReference type="ARBA" id="ARBA00023136"/>
    </source>
</evidence>
<dbReference type="Pfam" id="PF00691">
    <property type="entry name" value="OmpA"/>
    <property type="match status" value="1"/>
</dbReference>